<gene>
    <name evidence="2" type="ORF">BLNAU_2819</name>
</gene>
<reference evidence="2 3" key="1">
    <citation type="journal article" date="2022" name="bioRxiv">
        <title>Genomics of Preaxostyla Flagellates Illuminates Evolutionary Transitions and the Path Towards Mitochondrial Loss.</title>
        <authorList>
            <person name="Novak L.V.F."/>
            <person name="Treitli S.C."/>
            <person name="Pyrih J."/>
            <person name="Halakuc P."/>
            <person name="Pipaliya S.V."/>
            <person name="Vacek V."/>
            <person name="Brzon O."/>
            <person name="Soukal P."/>
            <person name="Eme L."/>
            <person name="Dacks J.B."/>
            <person name="Karnkowska A."/>
            <person name="Elias M."/>
            <person name="Hampl V."/>
        </authorList>
    </citation>
    <scope>NUCLEOTIDE SEQUENCE [LARGE SCALE GENOMIC DNA]</scope>
    <source>
        <strain evidence="2">NAU3</strain>
        <tissue evidence="2">Gut</tissue>
    </source>
</reference>
<name>A0ABQ9YEG5_9EUKA</name>
<evidence type="ECO:0000313" key="2">
    <source>
        <dbReference type="EMBL" id="KAK2962159.1"/>
    </source>
</evidence>
<evidence type="ECO:0000313" key="3">
    <source>
        <dbReference type="Proteomes" id="UP001281761"/>
    </source>
</evidence>
<protein>
    <submittedName>
        <fullName evidence="2">Uncharacterized protein</fullName>
    </submittedName>
</protein>
<sequence>MEHSPRTDRRDSLHPDLQTYPSLIQSLHTSDPTVEVPPGIAESAGRHLQRDSRSRCSQLRIVLHAEPQRIIDHNKSREESPTLPTHHQSIIAETLCAPSNVLFRFVPISLHKEHPTSPFHHSCHSRSVDPHHFVPLQTF</sequence>
<accession>A0ABQ9YEG5</accession>
<evidence type="ECO:0000256" key="1">
    <source>
        <dbReference type="SAM" id="MobiDB-lite"/>
    </source>
</evidence>
<proteinExistence type="predicted"/>
<dbReference type="Proteomes" id="UP001281761">
    <property type="component" value="Unassembled WGS sequence"/>
</dbReference>
<feature type="region of interest" description="Disordered" evidence="1">
    <location>
        <begin position="28"/>
        <end position="52"/>
    </location>
</feature>
<comment type="caution">
    <text evidence="2">The sequence shown here is derived from an EMBL/GenBank/DDBJ whole genome shotgun (WGS) entry which is preliminary data.</text>
</comment>
<organism evidence="2 3">
    <name type="scientific">Blattamonas nauphoetae</name>
    <dbReference type="NCBI Taxonomy" id="2049346"/>
    <lineage>
        <taxon>Eukaryota</taxon>
        <taxon>Metamonada</taxon>
        <taxon>Preaxostyla</taxon>
        <taxon>Oxymonadida</taxon>
        <taxon>Blattamonas</taxon>
    </lineage>
</organism>
<keyword evidence="3" id="KW-1185">Reference proteome</keyword>
<dbReference type="EMBL" id="JARBJD010000012">
    <property type="protein sequence ID" value="KAK2962159.1"/>
    <property type="molecule type" value="Genomic_DNA"/>
</dbReference>